<organism evidence="1 2">
    <name type="scientific">Diploptera punctata</name>
    <name type="common">Pacific beetle cockroach</name>
    <dbReference type="NCBI Taxonomy" id="6984"/>
    <lineage>
        <taxon>Eukaryota</taxon>
        <taxon>Metazoa</taxon>
        <taxon>Ecdysozoa</taxon>
        <taxon>Arthropoda</taxon>
        <taxon>Hexapoda</taxon>
        <taxon>Insecta</taxon>
        <taxon>Pterygota</taxon>
        <taxon>Neoptera</taxon>
        <taxon>Polyneoptera</taxon>
        <taxon>Dictyoptera</taxon>
        <taxon>Blattodea</taxon>
        <taxon>Blaberoidea</taxon>
        <taxon>Blaberidae</taxon>
        <taxon>Diplopterinae</taxon>
        <taxon>Diploptera</taxon>
    </lineage>
</organism>
<proteinExistence type="predicted"/>
<dbReference type="AlphaFoldDB" id="A0AAD8EKA3"/>
<protein>
    <submittedName>
        <fullName evidence="1">Uncharacterized protein</fullName>
    </submittedName>
</protein>
<comment type="caution">
    <text evidence="1">The sequence shown here is derived from an EMBL/GenBank/DDBJ whole genome shotgun (WGS) entry which is preliminary data.</text>
</comment>
<feature type="non-terminal residue" evidence="1">
    <location>
        <position position="1"/>
    </location>
</feature>
<evidence type="ECO:0000313" key="1">
    <source>
        <dbReference type="EMBL" id="KAJ9593740.1"/>
    </source>
</evidence>
<dbReference type="Proteomes" id="UP001233999">
    <property type="component" value="Unassembled WGS sequence"/>
</dbReference>
<name>A0AAD8EKA3_DIPPU</name>
<accession>A0AAD8EKA3</accession>
<reference evidence="1" key="1">
    <citation type="journal article" date="2023" name="IScience">
        <title>Live-bearing cockroach genome reveals convergent evolutionary mechanisms linked to viviparity in insects and beyond.</title>
        <authorList>
            <person name="Fouks B."/>
            <person name="Harrison M.C."/>
            <person name="Mikhailova A.A."/>
            <person name="Marchal E."/>
            <person name="English S."/>
            <person name="Carruthers M."/>
            <person name="Jennings E.C."/>
            <person name="Chiamaka E.L."/>
            <person name="Frigard R.A."/>
            <person name="Pippel M."/>
            <person name="Attardo G.M."/>
            <person name="Benoit J.B."/>
            <person name="Bornberg-Bauer E."/>
            <person name="Tobe S.S."/>
        </authorList>
    </citation>
    <scope>NUCLEOTIDE SEQUENCE</scope>
    <source>
        <strain evidence="1">Stay&amp;Tobe</strain>
    </source>
</reference>
<reference evidence="1" key="2">
    <citation type="submission" date="2023-05" db="EMBL/GenBank/DDBJ databases">
        <authorList>
            <person name="Fouks B."/>
        </authorList>
    </citation>
    <scope>NUCLEOTIDE SEQUENCE</scope>
    <source>
        <strain evidence="1">Stay&amp;Tobe</strain>
        <tissue evidence="1">Testes</tissue>
    </source>
</reference>
<gene>
    <name evidence="1" type="ORF">L9F63_014713</name>
</gene>
<sequence length="51" mass="5944">MGLTTHEPCEKHTLEYINEIGSVLTAISTCNFRRLMFISTDTFKVYQSLFR</sequence>
<keyword evidence="2" id="KW-1185">Reference proteome</keyword>
<dbReference type="EMBL" id="JASPKZ010003409">
    <property type="protein sequence ID" value="KAJ9593740.1"/>
    <property type="molecule type" value="Genomic_DNA"/>
</dbReference>
<evidence type="ECO:0000313" key="2">
    <source>
        <dbReference type="Proteomes" id="UP001233999"/>
    </source>
</evidence>